<keyword evidence="4" id="KW-0694">RNA-binding</keyword>
<dbReference type="PRINTS" id="PR00315">
    <property type="entry name" value="ELONGATNFCT"/>
</dbReference>
<dbReference type="AlphaFoldDB" id="A0AAU8MPK2"/>
<keyword evidence="4" id="KW-0963">Cytoplasm</keyword>
<dbReference type="InterPro" id="IPR048876">
    <property type="entry name" value="BipA_C"/>
</dbReference>
<keyword evidence="2 4" id="KW-0342">GTP-binding</keyword>
<dbReference type="GO" id="GO:0097216">
    <property type="term" value="F:guanosine tetraphosphate binding"/>
    <property type="evidence" value="ECO:0007669"/>
    <property type="project" value="UniProtKB-ARBA"/>
</dbReference>
<dbReference type="CDD" id="cd03710">
    <property type="entry name" value="BipA_TypA_C"/>
    <property type="match status" value="1"/>
</dbReference>
<keyword evidence="4" id="KW-0378">Hydrolase</keyword>
<dbReference type="InterPro" id="IPR035651">
    <property type="entry name" value="BipA_V"/>
</dbReference>
<evidence type="ECO:0000313" key="7">
    <source>
        <dbReference type="EMBL" id="XCO73207.1"/>
    </source>
</evidence>
<dbReference type="InterPro" id="IPR004161">
    <property type="entry name" value="EFTu-like_2"/>
</dbReference>
<dbReference type="FunFam" id="3.40.50.300:FF:000055">
    <property type="entry name" value="GTP-binding protein TypA"/>
    <property type="match status" value="1"/>
</dbReference>
<dbReference type="InterPro" id="IPR047041">
    <property type="entry name" value="BipA_GTP-bd_dom"/>
</dbReference>
<dbReference type="RefSeq" id="WP_064747296.1">
    <property type="nucleotide sequence ID" value="NZ_CP159925.1"/>
</dbReference>
<name>A0AAU8MPK2_9GAMM</name>
<dbReference type="GO" id="GO:0003924">
    <property type="term" value="F:GTPase activity"/>
    <property type="evidence" value="ECO:0007669"/>
    <property type="project" value="UniProtKB-UniRule"/>
</dbReference>
<dbReference type="GO" id="GO:0005829">
    <property type="term" value="C:cytosol"/>
    <property type="evidence" value="ECO:0007669"/>
    <property type="project" value="TreeGrafter"/>
</dbReference>
<sequence>MSIERLRNIAIVAHVDHGKTTLVDCLLKQSGTLSERTVLAERAMDSNDQEKERGITILAKNTAITWQGNRINIVDTPGHADFGGEVERVLSMVDSVLILVDAMDGPMPQTRFVTQKAFAMGFKPIVVVNKIDRPGARPDWVIDQVFDLFDKLGATNEQLDFPIVYASALHGYASLDDAARSGDMTPLYEAIMKHVPPPQVDLDGPFQMRISQLDYSNFVGLIGIGRIQRGKVKKNMPVSVVDREGKKRQGKIVQVLGFMGLERIEAEEAEAGDIVAIAGVTDLSISDTVCALDAPEALPALTVDEPTISMTFQVNNSPFAGHKEYSGGKFLTSRQLRERLERETLHNVALKVEEGSDPDKFLVSGRGELHLSVLIENMRREGFELAVSRPEVIIKEIDGQLMEPIEQLVVDIEEQHQGGVMEKLGIRKAQLKNMEPDGKGRVRLDYTIPARGLIGFQNEFRTLTQGSGLLFHVFDHYGPKETGAIAKRPNGVMIANAAGATPAYALGPLEERGRLFAAEGDNVYEGQLIGIHSKDNDLTVNAIKTKPLTNMRASGKDDAIKLTPAIKYTLEQALDFIEDDELVEVTPKEIRLRKKFLTESDRKRASRAA</sequence>
<dbReference type="EC" id="3.6.5.-" evidence="4"/>
<dbReference type="GO" id="GO:0009409">
    <property type="term" value="P:response to cold"/>
    <property type="evidence" value="ECO:0007669"/>
    <property type="project" value="UniProtKB-ARBA"/>
</dbReference>
<keyword evidence="1 4" id="KW-0547">Nucleotide-binding</keyword>
<evidence type="ECO:0000313" key="8">
    <source>
        <dbReference type="Proteomes" id="UP001387215"/>
    </source>
</evidence>
<dbReference type="GO" id="GO:0010467">
    <property type="term" value="P:gene expression"/>
    <property type="evidence" value="ECO:0007669"/>
    <property type="project" value="UniProtKB-ARBA"/>
</dbReference>
<gene>
    <name evidence="7" type="primary">typA</name>
    <name evidence="4" type="synonym">bipA</name>
    <name evidence="7" type="ORF">ABU614_12435</name>
    <name evidence="6" type="ORF">V2J18_05855</name>
</gene>
<dbReference type="InterPro" id="IPR031157">
    <property type="entry name" value="G_TR_CS"/>
</dbReference>
<dbReference type="InterPro" id="IPR047043">
    <property type="entry name" value="BipA_III"/>
</dbReference>
<dbReference type="SMART" id="SM00838">
    <property type="entry name" value="EFG_C"/>
    <property type="match status" value="1"/>
</dbReference>
<dbReference type="InterPro" id="IPR000795">
    <property type="entry name" value="T_Tr_GTP-bd_dom"/>
</dbReference>
<dbReference type="CDD" id="cd03691">
    <property type="entry name" value="BipA_TypA_II"/>
    <property type="match status" value="1"/>
</dbReference>
<organism evidence="7">
    <name type="scientific">Lysobacter firmicutimachus</name>
    <dbReference type="NCBI Taxonomy" id="1792846"/>
    <lineage>
        <taxon>Bacteria</taxon>
        <taxon>Pseudomonadati</taxon>
        <taxon>Pseudomonadota</taxon>
        <taxon>Gammaproteobacteria</taxon>
        <taxon>Lysobacterales</taxon>
        <taxon>Lysobacteraceae</taxon>
        <taxon>Lysobacter</taxon>
    </lineage>
</organism>
<dbReference type="InterPro" id="IPR009000">
    <property type="entry name" value="Transl_B-barrel_sf"/>
</dbReference>
<dbReference type="GO" id="GO:0019843">
    <property type="term" value="F:rRNA binding"/>
    <property type="evidence" value="ECO:0007669"/>
    <property type="project" value="UniProtKB-KW"/>
</dbReference>
<dbReference type="EMBL" id="CP159925">
    <property type="protein sequence ID" value="XCO73207.1"/>
    <property type="molecule type" value="Genomic_DNA"/>
</dbReference>
<comment type="subcellular location">
    <subcellularLocation>
        <location evidence="4">Cytoplasm</location>
    </subcellularLocation>
    <text evidence="4">Binds to ribosomes.</text>
</comment>
<dbReference type="Gene3D" id="3.40.50.300">
    <property type="entry name" value="P-loop containing nucleotide triphosphate hydrolases"/>
    <property type="match status" value="1"/>
</dbReference>
<dbReference type="PANTHER" id="PTHR42908">
    <property type="entry name" value="TRANSLATION ELONGATION FACTOR-RELATED"/>
    <property type="match status" value="1"/>
</dbReference>
<dbReference type="PANTHER" id="PTHR42908:SF8">
    <property type="entry name" value="TR-TYPE G DOMAIN-CONTAINING PROTEIN"/>
    <property type="match status" value="1"/>
</dbReference>
<dbReference type="FunFam" id="2.40.30.10:FF:000016">
    <property type="entry name" value="GTP-binding protein TypA"/>
    <property type="match status" value="1"/>
</dbReference>
<reference evidence="7" key="2">
    <citation type="submission" date="2024-06" db="EMBL/GenBank/DDBJ databases">
        <authorList>
            <person name="Li S."/>
        </authorList>
    </citation>
    <scope>NUCLEOTIDE SEQUENCE</scope>
    <source>
        <strain evidence="7">SR10</strain>
    </source>
</reference>
<dbReference type="FunFam" id="3.30.70.240:FF:000002">
    <property type="entry name" value="GTP-binding protein TypA"/>
    <property type="match status" value="1"/>
</dbReference>
<dbReference type="GO" id="GO:0043022">
    <property type="term" value="F:ribosome binding"/>
    <property type="evidence" value="ECO:0007669"/>
    <property type="project" value="UniProtKB-UniRule"/>
</dbReference>
<evidence type="ECO:0000256" key="3">
    <source>
        <dbReference type="ARBA" id="ARBA00048548"/>
    </source>
</evidence>
<dbReference type="CDD" id="cd16263">
    <property type="entry name" value="BipA_III"/>
    <property type="match status" value="1"/>
</dbReference>
<evidence type="ECO:0000256" key="4">
    <source>
        <dbReference type="HAMAP-Rule" id="MF_00849"/>
    </source>
</evidence>
<dbReference type="SUPFAM" id="SSF50447">
    <property type="entry name" value="Translation proteins"/>
    <property type="match status" value="1"/>
</dbReference>
<dbReference type="GO" id="GO:0000027">
    <property type="term" value="P:ribosomal large subunit assembly"/>
    <property type="evidence" value="ECO:0007669"/>
    <property type="project" value="UniProtKB-UniRule"/>
</dbReference>
<dbReference type="NCBIfam" id="TIGR00231">
    <property type="entry name" value="small_GTP"/>
    <property type="match status" value="1"/>
</dbReference>
<dbReference type="Pfam" id="PF00009">
    <property type="entry name" value="GTP_EFTU"/>
    <property type="match status" value="1"/>
</dbReference>
<dbReference type="InterPro" id="IPR027417">
    <property type="entry name" value="P-loop_NTPase"/>
</dbReference>
<reference evidence="6 8" key="1">
    <citation type="submission" date="2024-02" db="EMBL/GenBank/DDBJ databases">
        <title>Lysobacter Genome Sequencing and Mining.</title>
        <authorList>
            <person name="Bierman J."/>
            <person name="Walker M.C."/>
        </authorList>
    </citation>
    <scope>NUCLEOTIDE SEQUENCE [LARGE SCALE GENOMIC DNA]</scope>
    <source>
        <strain evidence="6 8">PB6250</strain>
    </source>
</reference>
<dbReference type="HAMAP" id="MF_00849">
    <property type="entry name" value="BipA"/>
    <property type="match status" value="1"/>
</dbReference>
<proteinExistence type="inferred from homology"/>
<comment type="subunit">
    <text evidence="4">Monomer.</text>
</comment>
<dbReference type="Proteomes" id="UP001387215">
    <property type="component" value="Unassembled WGS sequence"/>
</dbReference>
<dbReference type="Pfam" id="PF21018">
    <property type="entry name" value="BipA_C"/>
    <property type="match status" value="1"/>
</dbReference>
<dbReference type="InterPro" id="IPR005225">
    <property type="entry name" value="Small_GTP-bd"/>
</dbReference>
<comment type="function">
    <text evidence="4">A 50S ribosomal subunit assembly protein with GTPase activity, required for 50S subunit assembly at low temperatures, may also play a role in translation. Binds GTP and analogs. Binds the 70S ribosome between the 30S and 50S subunits, in a similar position as ribosome-bound EF-G; it contacts a number of ribosomal proteins, both rRNAs and the A-site tRNA.</text>
</comment>
<protein>
    <recommendedName>
        <fullName evidence="4">Large ribosomal subunit assembly factor BipA</fullName>
        <ecNumber evidence="4">3.6.5.-</ecNumber>
    </recommendedName>
    <alternativeName>
        <fullName evidence="4">GTP-binding protein BipA</fullName>
    </alternativeName>
</protein>
<dbReference type="PROSITE" id="PS51722">
    <property type="entry name" value="G_TR_2"/>
    <property type="match status" value="1"/>
</dbReference>
<accession>A0AAU8MPK2</accession>
<dbReference type="EMBL" id="JBANDL010000002">
    <property type="protein sequence ID" value="MEI2454199.1"/>
    <property type="molecule type" value="Genomic_DNA"/>
</dbReference>
<evidence type="ECO:0000259" key="5">
    <source>
        <dbReference type="PROSITE" id="PS51722"/>
    </source>
</evidence>
<dbReference type="SUPFAM" id="SSF52540">
    <property type="entry name" value="P-loop containing nucleoside triphosphate hydrolases"/>
    <property type="match status" value="1"/>
</dbReference>
<dbReference type="PROSITE" id="PS00301">
    <property type="entry name" value="G_TR_1"/>
    <property type="match status" value="1"/>
</dbReference>
<dbReference type="NCBIfam" id="TIGR01394">
    <property type="entry name" value="TypA_BipA"/>
    <property type="match status" value="1"/>
</dbReference>
<dbReference type="InterPro" id="IPR042116">
    <property type="entry name" value="TypA/BipA_C"/>
</dbReference>
<dbReference type="SUPFAM" id="SSF54980">
    <property type="entry name" value="EF-G C-terminal domain-like"/>
    <property type="match status" value="2"/>
</dbReference>
<evidence type="ECO:0000313" key="6">
    <source>
        <dbReference type="EMBL" id="MEI2454199.1"/>
    </source>
</evidence>
<feature type="domain" description="Tr-type G" evidence="5">
    <location>
        <begin position="4"/>
        <end position="199"/>
    </location>
</feature>
<dbReference type="InterPro" id="IPR000640">
    <property type="entry name" value="EFG_V-like"/>
</dbReference>
<feature type="binding site" evidence="4">
    <location>
        <begin position="129"/>
        <end position="132"/>
    </location>
    <ligand>
        <name>GTP</name>
        <dbReference type="ChEBI" id="CHEBI:37565"/>
    </ligand>
</feature>
<comment type="catalytic activity">
    <reaction evidence="3 4">
        <text>GTP + H2O = GDP + phosphate + H(+)</text>
        <dbReference type="Rhea" id="RHEA:19669"/>
        <dbReference type="ChEBI" id="CHEBI:15377"/>
        <dbReference type="ChEBI" id="CHEBI:15378"/>
        <dbReference type="ChEBI" id="CHEBI:37565"/>
        <dbReference type="ChEBI" id="CHEBI:43474"/>
        <dbReference type="ChEBI" id="CHEBI:58189"/>
    </reaction>
</comment>
<dbReference type="GO" id="GO:1990904">
    <property type="term" value="C:ribonucleoprotein complex"/>
    <property type="evidence" value="ECO:0007669"/>
    <property type="project" value="TreeGrafter"/>
</dbReference>
<keyword evidence="4" id="KW-0690">Ribosome biogenesis</keyword>
<evidence type="ECO:0000256" key="2">
    <source>
        <dbReference type="ARBA" id="ARBA00023134"/>
    </source>
</evidence>
<keyword evidence="8" id="KW-1185">Reference proteome</keyword>
<dbReference type="Pfam" id="PF03144">
    <property type="entry name" value="GTP_EFTU_D2"/>
    <property type="match status" value="1"/>
</dbReference>
<dbReference type="InterPro" id="IPR006298">
    <property type="entry name" value="BipA"/>
</dbReference>
<comment type="similarity">
    <text evidence="4">Belongs to the TRAFAC class translation factor GTPase superfamily. Classic translation factor GTPase family. BipA subfamily.</text>
</comment>
<dbReference type="CDD" id="cd01891">
    <property type="entry name" value="TypA_BipA"/>
    <property type="match status" value="1"/>
</dbReference>
<dbReference type="Gene3D" id="2.40.30.10">
    <property type="entry name" value="Translation factors"/>
    <property type="match status" value="1"/>
</dbReference>
<dbReference type="Pfam" id="PF00679">
    <property type="entry name" value="EFG_C"/>
    <property type="match status" value="1"/>
</dbReference>
<dbReference type="Gene3D" id="3.30.70.870">
    <property type="entry name" value="Elongation Factor G (Translational Gtpase), domain 3"/>
    <property type="match status" value="1"/>
</dbReference>
<dbReference type="InterPro" id="IPR035647">
    <property type="entry name" value="EFG_III/V"/>
</dbReference>
<dbReference type="FunFam" id="2.40.50.250:FF:000001">
    <property type="entry name" value="GTP-binding protein TypA"/>
    <property type="match status" value="1"/>
</dbReference>
<dbReference type="GO" id="GO:0000049">
    <property type="term" value="F:tRNA binding"/>
    <property type="evidence" value="ECO:0007669"/>
    <property type="project" value="UniProtKB-KW"/>
</dbReference>
<evidence type="ECO:0000256" key="1">
    <source>
        <dbReference type="ARBA" id="ARBA00022741"/>
    </source>
</evidence>
<keyword evidence="4" id="KW-0699">rRNA-binding</keyword>
<keyword evidence="4" id="KW-0820">tRNA-binding</keyword>
<dbReference type="Gene3D" id="3.30.70.240">
    <property type="match status" value="1"/>
</dbReference>
<feature type="binding site" evidence="4">
    <location>
        <begin position="16"/>
        <end position="21"/>
    </location>
    <ligand>
        <name>GTP</name>
        <dbReference type="ChEBI" id="CHEBI:37565"/>
    </ligand>
</feature>
<dbReference type="Gene3D" id="2.40.50.250">
    <property type="entry name" value="bipa protein"/>
    <property type="match status" value="1"/>
</dbReference>
<dbReference type="FunFam" id="3.30.70.870:FF:000003">
    <property type="entry name" value="GTP-binding protein TypA"/>
    <property type="match status" value="1"/>
</dbReference>
<dbReference type="InterPro" id="IPR047042">
    <property type="entry name" value="BipA_II"/>
</dbReference>
<dbReference type="GO" id="GO:0005525">
    <property type="term" value="F:GTP binding"/>
    <property type="evidence" value="ECO:0007669"/>
    <property type="project" value="UniProtKB-UniRule"/>
</dbReference>